<sequence length="352" mass="40625">MEIAVENKEIAFLIEDRYSIQRHLCMQLFMLLISIGIFFDAPDKLNLSFDRTCGWVSYYLFMNMLVYVNVYLLFPYFLAQDRLIHYLIAAVSFSVVALLIVMILQHMFYDIAVSRNDPSPTAIFLSLASSLLAIILFIVGTSSLLLFKPLIKSKIKQQELQKATTESELKFLKSQINPHFLFNTINNANILVDEDPNMAAHILTKLDDLLQYQFTNNTNDKVSLSDDLCLLTDYLELEKVRRDQFEFNIKIWGDSNKVIVAPLLFIPFVENAVKHNLNSNGISYVNISFQLEKDSLIFICENSKSINQRQTERGGIGLSNIVRRLQLLYENRHALEIEETEQNYIVKLTLLL</sequence>
<feature type="domain" description="Signal transduction histidine kinase internal region" evidence="2">
    <location>
        <begin position="167"/>
        <end position="243"/>
    </location>
</feature>
<keyword evidence="1" id="KW-0812">Transmembrane</keyword>
<dbReference type="InterPro" id="IPR050640">
    <property type="entry name" value="Bact_2-comp_sensor_kinase"/>
</dbReference>
<dbReference type="PANTHER" id="PTHR34220">
    <property type="entry name" value="SENSOR HISTIDINE KINASE YPDA"/>
    <property type="match status" value="1"/>
</dbReference>
<accession>A0ABU0U3P9</accession>
<evidence type="ECO:0000313" key="4">
    <source>
        <dbReference type="Proteomes" id="UP001244640"/>
    </source>
</evidence>
<feature type="transmembrane region" description="Helical" evidence="1">
    <location>
        <begin position="59"/>
        <end position="79"/>
    </location>
</feature>
<dbReference type="InterPro" id="IPR010559">
    <property type="entry name" value="Sig_transdc_His_kin_internal"/>
</dbReference>
<dbReference type="InterPro" id="IPR036890">
    <property type="entry name" value="HATPase_C_sf"/>
</dbReference>
<protein>
    <submittedName>
        <fullName evidence="3">Two-component system LytT family sensor kinase</fullName>
        <ecNumber evidence="3">2.7.13.3</ecNumber>
    </submittedName>
</protein>
<dbReference type="Proteomes" id="UP001244640">
    <property type="component" value="Unassembled WGS sequence"/>
</dbReference>
<keyword evidence="1" id="KW-1133">Transmembrane helix</keyword>
<name>A0ABU0U3P9_9SPHI</name>
<keyword evidence="1" id="KW-0472">Membrane</keyword>
<evidence type="ECO:0000313" key="3">
    <source>
        <dbReference type="EMBL" id="MDQ1149566.1"/>
    </source>
</evidence>
<keyword evidence="4" id="KW-1185">Reference proteome</keyword>
<dbReference type="EMBL" id="JAUTBA010000001">
    <property type="protein sequence ID" value="MDQ1149566.1"/>
    <property type="molecule type" value="Genomic_DNA"/>
</dbReference>
<feature type="transmembrane region" description="Helical" evidence="1">
    <location>
        <begin position="20"/>
        <end position="39"/>
    </location>
</feature>
<organism evidence="3 4">
    <name type="scientific">Sphingobacterium zeae</name>
    <dbReference type="NCBI Taxonomy" id="1776859"/>
    <lineage>
        <taxon>Bacteria</taxon>
        <taxon>Pseudomonadati</taxon>
        <taxon>Bacteroidota</taxon>
        <taxon>Sphingobacteriia</taxon>
        <taxon>Sphingobacteriales</taxon>
        <taxon>Sphingobacteriaceae</taxon>
        <taxon>Sphingobacterium</taxon>
    </lineage>
</organism>
<dbReference type="PANTHER" id="PTHR34220:SF7">
    <property type="entry name" value="SENSOR HISTIDINE KINASE YPDA"/>
    <property type="match status" value="1"/>
</dbReference>
<dbReference type="Pfam" id="PF06580">
    <property type="entry name" value="His_kinase"/>
    <property type="match status" value="1"/>
</dbReference>
<dbReference type="RefSeq" id="WP_307185369.1">
    <property type="nucleotide sequence ID" value="NZ_JAUTBA010000001.1"/>
</dbReference>
<dbReference type="EC" id="2.7.13.3" evidence="3"/>
<proteinExistence type="predicted"/>
<feature type="transmembrane region" description="Helical" evidence="1">
    <location>
        <begin position="86"/>
        <end position="109"/>
    </location>
</feature>
<dbReference type="GO" id="GO:0004673">
    <property type="term" value="F:protein histidine kinase activity"/>
    <property type="evidence" value="ECO:0007669"/>
    <property type="project" value="UniProtKB-EC"/>
</dbReference>
<dbReference type="Gene3D" id="3.30.565.10">
    <property type="entry name" value="Histidine kinase-like ATPase, C-terminal domain"/>
    <property type="match status" value="1"/>
</dbReference>
<feature type="transmembrane region" description="Helical" evidence="1">
    <location>
        <begin position="121"/>
        <end position="147"/>
    </location>
</feature>
<keyword evidence="3" id="KW-0808">Transferase</keyword>
<comment type="caution">
    <text evidence="3">The sequence shown here is derived from an EMBL/GenBank/DDBJ whole genome shotgun (WGS) entry which is preliminary data.</text>
</comment>
<evidence type="ECO:0000256" key="1">
    <source>
        <dbReference type="SAM" id="Phobius"/>
    </source>
</evidence>
<keyword evidence="3" id="KW-0418">Kinase</keyword>
<reference evidence="3 4" key="1">
    <citation type="submission" date="2023-07" db="EMBL/GenBank/DDBJ databases">
        <title>Functional and genomic diversity of the sorghum phyllosphere microbiome.</title>
        <authorList>
            <person name="Shade A."/>
        </authorList>
    </citation>
    <scope>NUCLEOTIDE SEQUENCE [LARGE SCALE GENOMIC DNA]</scope>
    <source>
        <strain evidence="3 4">SORGH_AS_0892</strain>
    </source>
</reference>
<evidence type="ECO:0000259" key="2">
    <source>
        <dbReference type="Pfam" id="PF06580"/>
    </source>
</evidence>
<gene>
    <name evidence="3" type="ORF">QE382_001550</name>
</gene>